<dbReference type="PANTHER" id="PTHR22930">
    <property type="match status" value="1"/>
</dbReference>
<feature type="domain" description="DUF8040" evidence="9">
    <location>
        <begin position="27"/>
        <end position="122"/>
    </location>
</feature>
<evidence type="ECO:0000256" key="5">
    <source>
        <dbReference type="ARBA" id="ARBA00022723"/>
    </source>
</evidence>
<keyword evidence="11" id="KW-1185">Reference proteome</keyword>
<dbReference type="InterPro" id="IPR045249">
    <property type="entry name" value="HARBI1-like"/>
</dbReference>
<comment type="subcellular location">
    <subcellularLocation>
        <location evidence="2">Nucleus</location>
    </subcellularLocation>
</comment>
<dbReference type="PANTHER" id="PTHR22930:SF259">
    <property type="entry name" value="OS08G0106900 PROTEIN"/>
    <property type="match status" value="1"/>
</dbReference>
<keyword evidence="4" id="KW-0540">Nuclease</keyword>
<accession>A0A3S3NCD6</accession>
<name>A0A3S3NCD6_9MAGN</name>
<dbReference type="InterPro" id="IPR027806">
    <property type="entry name" value="HARBI1_dom"/>
</dbReference>
<evidence type="ECO:0000256" key="7">
    <source>
        <dbReference type="ARBA" id="ARBA00023242"/>
    </source>
</evidence>
<comment type="similarity">
    <text evidence="3">Belongs to the HARBI1 family.</text>
</comment>
<evidence type="ECO:0000256" key="4">
    <source>
        <dbReference type="ARBA" id="ARBA00022722"/>
    </source>
</evidence>
<reference evidence="10 11" key="1">
    <citation type="journal article" date="2019" name="Nat. Plants">
        <title>Stout camphor tree genome fills gaps in understanding of flowering plant genome evolution.</title>
        <authorList>
            <person name="Chaw S.M."/>
            <person name="Liu Y.C."/>
            <person name="Wu Y.W."/>
            <person name="Wang H.Y."/>
            <person name="Lin C.I."/>
            <person name="Wu C.S."/>
            <person name="Ke H.M."/>
            <person name="Chang L.Y."/>
            <person name="Hsu C.Y."/>
            <person name="Yang H.T."/>
            <person name="Sudianto E."/>
            <person name="Hsu M.H."/>
            <person name="Wu K.P."/>
            <person name="Wang L.N."/>
            <person name="Leebens-Mack J.H."/>
            <person name="Tsai I.J."/>
        </authorList>
    </citation>
    <scope>NUCLEOTIDE SEQUENCE [LARGE SCALE GENOMIC DNA]</scope>
    <source>
        <strain evidence="11">cv. Chaw 1501</strain>
        <tissue evidence="10">Young leaves</tissue>
    </source>
</reference>
<evidence type="ECO:0000256" key="1">
    <source>
        <dbReference type="ARBA" id="ARBA00001968"/>
    </source>
</evidence>
<evidence type="ECO:0000313" key="10">
    <source>
        <dbReference type="EMBL" id="RWR84826.1"/>
    </source>
</evidence>
<dbReference type="GO" id="GO:0004518">
    <property type="term" value="F:nuclease activity"/>
    <property type="evidence" value="ECO:0007669"/>
    <property type="project" value="UniProtKB-KW"/>
</dbReference>
<comment type="cofactor">
    <cofactor evidence="1">
        <name>a divalent metal cation</name>
        <dbReference type="ChEBI" id="CHEBI:60240"/>
    </cofactor>
</comment>
<proteinExistence type="inferred from homology"/>
<dbReference type="AlphaFoldDB" id="A0A3S3NCD6"/>
<dbReference type="Proteomes" id="UP000283530">
    <property type="component" value="Unassembled WGS sequence"/>
</dbReference>
<dbReference type="GO" id="GO:0005634">
    <property type="term" value="C:nucleus"/>
    <property type="evidence" value="ECO:0007669"/>
    <property type="project" value="UniProtKB-SubCell"/>
</dbReference>
<dbReference type="InterPro" id="IPR058353">
    <property type="entry name" value="DUF8040"/>
</dbReference>
<evidence type="ECO:0000259" key="8">
    <source>
        <dbReference type="Pfam" id="PF13359"/>
    </source>
</evidence>
<gene>
    <name evidence="10" type="ORF">CKAN_01365500</name>
</gene>
<dbReference type="Pfam" id="PF26138">
    <property type="entry name" value="DUF8040"/>
    <property type="match status" value="1"/>
</dbReference>
<evidence type="ECO:0000259" key="9">
    <source>
        <dbReference type="Pfam" id="PF26138"/>
    </source>
</evidence>
<evidence type="ECO:0000256" key="2">
    <source>
        <dbReference type="ARBA" id="ARBA00004123"/>
    </source>
</evidence>
<dbReference type="EMBL" id="QPKB01000005">
    <property type="protein sequence ID" value="RWR84826.1"/>
    <property type="molecule type" value="Genomic_DNA"/>
</dbReference>
<dbReference type="Pfam" id="PF13359">
    <property type="entry name" value="DDE_Tnp_4"/>
    <property type="match status" value="1"/>
</dbReference>
<evidence type="ECO:0000313" key="11">
    <source>
        <dbReference type="Proteomes" id="UP000283530"/>
    </source>
</evidence>
<organism evidence="10 11">
    <name type="scientific">Cinnamomum micranthum f. kanehirae</name>
    <dbReference type="NCBI Taxonomy" id="337451"/>
    <lineage>
        <taxon>Eukaryota</taxon>
        <taxon>Viridiplantae</taxon>
        <taxon>Streptophyta</taxon>
        <taxon>Embryophyta</taxon>
        <taxon>Tracheophyta</taxon>
        <taxon>Spermatophyta</taxon>
        <taxon>Magnoliopsida</taxon>
        <taxon>Magnoliidae</taxon>
        <taxon>Laurales</taxon>
        <taxon>Lauraceae</taxon>
        <taxon>Cinnamomum</taxon>
    </lineage>
</organism>
<dbReference type="GO" id="GO:0046872">
    <property type="term" value="F:metal ion binding"/>
    <property type="evidence" value="ECO:0007669"/>
    <property type="project" value="UniProtKB-KW"/>
</dbReference>
<dbReference type="GO" id="GO:0016787">
    <property type="term" value="F:hydrolase activity"/>
    <property type="evidence" value="ECO:0007669"/>
    <property type="project" value="UniProtKB-KW"/>
</dbReference>
<sequence>MVAVCCELATLWLALKEERPRKKRRISSLSSDIWVKELLSSTGPQCHENLCVDPECFSILSNTFMRRSLLRRRRVLSIDEQLAMFLYTLAHNVTNRVTANRFNYSGETVSRYFHEVLNAVCKIYPEYIFIPENPSIPQQIQMNNRFYPYFKDCIGAIDGTHIPAHVPFSMQAMYRNRKGVLSQNCLMASGFDMKFHYVLAGWEGTASDATVLWSAMNRGDMLRIPDGKFYLVDAGYGNAPGFLTPYRGVRYHLKEFNITCPPTNAKELYNLRHSSLRTTIERVFAVLKNRFPILKLPRDYSLTTERDIVITCCVLHNHIAMYGVGDELLEKIRMAPSNAPGIDPQLRMARDEMTVPRWTRDTWTAFRDSIAEQMWADYELQVQGDQQP</sequence>
<evidence type="ECO:0000256" key="3">
    <source>
        <dbReference type="ARBA" id="ARBA00006958"/>
    </source>
</evidence>
<dbReference type="OrthoDB" id="1925434at2759"/>
<evidence type="ECO:0000256" key="6">
    <source>
        <dbReference type="ARBA" id="ARBA00022801"/>
    </source>
</evidence>
<feature type="domain" description="DDE Tnp4" evidence="8">
    <location>
        <begin position="157"/>
        <end position="317"/>
    </location>
</feature>
<protein>
    <submittedName>
        <fullName evidence="10">Putative nuclease HARBI1</fullName>
    </submittedName>
</protein>
<keyword evidence="7" id="KW-0539">Nucleus</keyword>
<comment type="caution">
    <text evidence="10">The sequence shown here is derived from an EMBL/GenBank/DDBJ whole genome shotgun (WGS) entry which is preliminary data.</text>
</comment>
<keyword evidence="6" id="KW-0378">Hydrolase</keyword>
<keyword evidence="5" id="KW-0479">Metal-binding</keyword>